<protein>
    <submittedName>
        <fullName evidence="2">Cephalosporin-C deacetylase</fullName>
    </submittedName>
</protein>
<evidence type="ECO:0000313" key="3">
    <source>
        <dbReference type="Proteomes" id="UP001497493"/>
    </source>
</evidence>
<dbReference type="PANTHER" id="PTHR40111">
    <property type="entry name" value="CEPHALOSPORIN-C DEACETYLASE"/>
    <property type="match status" value="1"/>
</dbReference>
<dbReference type="EMBL" id="OZ026884">
    <property type="protein sequence ID" value="CAL1239444.1"/>
    <property type="molecule type" value="Genomic_DNA"/>
</dbReference>
<evidence type="ECO:0000313" key="2">
    <source>
        <dbReference type="EMBL" id="CAL1239444.1"/>
    </source>
</evidence>
<dbReference type="Pfam" id="PF05448">
    <property type="entry name" value="AXE1"/>
    <property type="match status" value="1"/>
</dbReference>
<name>A0ABP1C5G8_9GAMM</name>
<accession>A0ABP1C5G8</accession>
<dbReference type="Gene3D" id="3.40.50.1820">
    <property type="entry name" value="alpha/beta hydrolase"/>
    <property type="match status" value="1"/>
</dbReference>
<organism evidence="2 3">
    <name type="scientific">Candidatus Methylocalor cossyra</name>
    <dbReference type="NCBI Taxonomy" id="3108543"/>
    <lineage>
        <taxon>Bacteria</taxon>
        <taxon>Pseudomonadati</taxon>
        <taxon>Pseudomonadota</taxon>
        <taxon>Gammaproteobacteria</taxon>
        <taxon>Methylococcales</taxon>
        <taxon>Methylococcaceae</taxon>
        <taxon>Candidatus Methylocalor</taxon>
    </lineage>
</organism>
<evidence type="ECO:0000259" key="1">
    <source>
        <dbReference type="Pfam" id="PF05448"/>
    </source>
</evidence>
<feature type="domain" description="Acetyl xylan esterase" evidence="1">
    <location>
        <begin position="28"/>
        <end position="294"/>
    </location>
</feature>
<proteinExistence type="predicted"/>
<keyword evidence="3" id="KW-1185">Reference proteome</keyword>
<dbReference type="Proteomes" id="UP001497493">
    <property type="component" value="Chromosome"/>
</dbReference>
<sequence>MTSFPHTFPFDPTYGYTLDTLLQVDCPEEPPDFAQFWIGRYQRALASTPEPRLTPARECHPDFEVCDLTFESADHFPIGGWALIPKHRSIRRGVVVGHGYGGRDGPDFDLPIGDAVCLFPCFRGLSRSRRPPISDNPAFHVLHHIDRRDDYILAGCVEDLWLAVSALIALFPHTAGHIGYLGTSFGGGIGALALPWDRRIRRAHLEVPTFGHMPLRLALPTVGSGAAVQEFERRHGHVLDTLRYYDAACAARRIAIPVHVAAARFDPVVAPPGQFAIYNALPGPKELFVLDAGHFDYPARARQHWELQERLRIFFEPL</sequence>
<dbReference type="InterPro" id="IPR008391">
    <property type="entry name" value="AXE1_dom"/>
</dbReference>
<dbReference type="InterPro" id="IPR039069">
    <property type="entry name" value="CE7"/>
</dbReference>
<gene>
    <name evidence="2" type="ORF">MECH1_V1_0668</name>
</gene>
<dbReference type="PANTHER" id="PTHR40111:SF1">
    <property type="entry name" value="CEPHALOSPORIN-C DEACETYLASE"/>
    <property type="match status" value="1"/>
</dbReference>
<dbReference type="RefSeq" id="WP_348758995.1">
    <property type="nucleotide sequence ID" value="NZ_OZ026884.1"/>
</dbReference>
<reference evidence="2 3" key="1">
    <citation type="submission" date="2024-04" db="EMBL/GenBank/DDBJ databases">
        <authorList>
            <person name="Cremers G."/>
        </authorList>
    </citation>
    <scope>NUCLEOTIDE SEQUENCE [LARGE SCALE GENOMIC DNA]</scope>
    <source>
        <strain evidence="2">MeCH1-AG</strain>
    </source>
</reference>
<dbReference type="SUPFAM" id="SSF53474">
    <property type="entry name" value="alpha/beta-Hydrolases"/>
    <property type="match status" value="1"/>
</dbReference>
<dbReference type="InterPro" id="IPR029058">
    <property type="entry name" value="AB_hydrolase_fold"/>
</dbReference>